<dbReference type="Pfam" id="PF00090">
    <property type="entry name" value="TSP_1"/>
    <property type="match status" value="1"/>
</dbReference>
<organism evidence="6 7">
    <name type="scientific">Owenia fusiformis</name>
    <name type="common">Polychaete worm</name>
    <dbReference type="NCBI Taxonomy" id="6347"/>
    <lineage>
        <taxon>Eukaryota</taxon>
        <taxon>Metazoa</taxon>
        <taxon>Spiralia</taxon>
        <taxon>Lophotrochozoa</taxon>
        <taxon>Annelida</taxon>
        <taxon>Polychaeta</taxon>
        <taxon>Sedentaria</taxon>
        <taxon>Canalipalpata</taxon>
        <taxon>Sabellida</taxon>
        <taxon>Oweniida</taxon>
        <taxon>Oweniidae</taxon>
        <taxon>Owenia</taxon>
    </lineage>
</organism>
<dbReference type="SUPFAM" id="SSF82895">
    <property type="entry name" value="TSP-1 type 1 repeat"/>
    <property type="match status" value="1"/>
</dbReference>
<keyword evidence="2" id="KW-1015">Disulfide bond</keyword>
<keyword evidence="5" id="KW-0472">Membrane</keyword>
<dbReference type="InterPro" id="IPR000884">
    <property type="entry name" value="TSP1_rpt"/>
</dbReference>
<evidence type="ECO:0000256" key="2">
    <source>
        <dbReference type="ARBA" id="ARBA00023157"/>
    </source>
</evidence>
<feature type="region of interest" description="Disordered" evidence="4">
    <location>
        <begin position="309"/>
        <end position="337"/>
    </location>
</feature>
<dbReference type="InterPro" id="IPR035914">
    <property type="entry name" value="Sperma_CUB_dom_sf"/>
</dbReference>
<feature type="non-terminal residue" evidence="6">
    <location>
        <position position="676"/>
    </location>
</feature>
<keyword evidence="5" id="KW-0812">Transmembrane</keyword>
<dbReference type="AlphaFoldDB" id="A0A8J1TI35"/>
<dbReference type="SUPFAM" id="SSF49854">
    <property type="entry name" value="Spermadhesin, CUB domain"/>
    <property type="match status" value="1"/>
</dbReference>
<dbReference type="FunFam" id="2.20.100.10:FF:000007">
    <property type="entry name" value="Thrombospondin 1"/>
    <property type="match status" value="1"/>
</dbReference>
<reference evidence="6" key="1">
    <citation type="submission" date="2022-03" db="EMBL/GenBank/DDBJ databases">
        <authorList>
            <person name="Martin C."/>
        </authorList>
    </citation>
    <scope>NUCLEOTIDE SEQUENCE</scope>
</reference>
<feature type="compositionally biased region" description="Low complexity" evidence="4">
    <location>
        <begin position="521"/>
        <end position="532"/>
    </location>
</feature>
<feature type="compositionally biased region" description="Basic residues" evidence="4">
    <location>
        <begin position="407"/>
        <end position="426"/>
    </location>
</feature>
<evidence type="ECO:0000313" key="7">
    <source>
        <dbReference type="Proteomes" id="UP000749559"/>
    </source>
</evidence>
<dbReference type="Proteomes" id="UP000749559">
    <property type="component" value="Unassembled WGS sequence"/>
</dbReference>
<accession>A0A8J1TI35</accession>
<dbReference type="InterPro" id="IPR036383">
    <property type="entry name" value="TSP1_rpt_sf"/>
</dbReference>
<proteinExistence type="predicted"/>
<evidence type="ECO:0000256" key="5">
    <source>
        <dbReference type="SAM" id="Phobius"/>
    </source>
</evidence>
<dbReference type="Gene3D" id="2.20.100.10">
    <property type="entry name" value="Thrombospondin type-1 (TSP1) repeat"/>
    <property type="match status" value="1"/>
</dbReference>
<evidence type="ECO:0000256" key="1">
    <source>
        <dbReference type="ARBA" id="ARBA00022737"/>
    </source>
</evidence>
<keyword evidence="5" id="KW-1133">Transmembrane helix</keyword>
<evidence type="ECO:0000256" key="3">
    <source>
        <dbReference type="PROSITE-ProRule" id="PRU00059"/>
    </source>
</evidence>
<dbReference type="Pfam" id="PF00431">
    <property type="entry name" value="CUB"/>
    <property type="match status" value="1"/>
</dbReference>
<name>A0A8J1TI35_OWEFU</name>
<protein>
    <submittedName>
        <fullName evidence="6">Uncharacterized protein</fullName>
    </submittedName>
</protein>
<evidence type="ECO:0000313" key="6">
    <source>
        <dbReference type="EMBL" id="CAH1778167.1"/>
    </source>
</evidence>
<gene>
    <name evidence="6" type="ORF">OFUS_LOCUS5128</name>
</gene>
<comment type="caution">
    <text evidence="3">Lacks conserved residue(s) required for the propagation of feature annotation.</text>
</comment>
<dbReference type="GO" id="GO:0071944">
    <property type="term" value="C:cell periphery"/>
    <property type="evidence" value="ECO:0007669"/>
    <property type="project" value="TreeGrafter"/>
</dbReference>
<dbReference type="Gene3D" id="2.60.120.290">
    <property type="entry name" value="Spermadhesin, CUB domain"/>
    <property type="match status" value="1"/>
</dbReference>
<evidence type="ECO:0000256" key="4">
    <source>
        <dbReference type="SAM" id="MobiDB-lite"/>
    </source>
</evidence>
<dbReference type="PANTHER" id="PTHR16311">
    <property type="entry name" value="THROMBOSPONDIN TYPE I DOMAIN-CONTAINING 1"/>
    <property type="match status" value="1"/>
</dbReference>
<dbReference type="InterPro" id="IPR038877">
    <property type="entry name" value="THSD1"/>
</dbReference>
<dbReference type="OrthoDB" id="446173at2759"/>
<sequence>EMSALKDRSTVKFSCLLIHQLVPGYCFSYISVASSKAINRLATICRPTTANSVIHGGFGSWSAWGTCSTSCGEGRQSRYRLCDSPKPSIGGRFCEGPLTESMECNNTPCDGTGSNSPNYNQIQKCPCGCDINAYKGKITTHGKCHGISVWKIALQQNYHIDLRFTRFNLRKGQWVKVRAGGQRSSDLLMYGNAGDLNEVDTREILRSKSNVIRIEFQADSTEVDPDWRSKKKYGFDAVYESKHVNVTVNVEVTQTKQVDKKHWSSALIIAGTTITVILVLLFILGVVYKTSCKKYKDKYKLYMASKLGEQDPEKRNQKRGSRSSQGSKKSNIYDFPPSHGTLGVLHHEYHDISAHSTPARNSHDITCLPEHVYEEVPILNAAAKSPVEEQVKCVGSQDDTPKQKHEQPHKKHRDKRKHKHGHKSKHKVEINNEKSNMTEGINPDLEERQRPVGASMKRGENLESLDNIPEDLKNNNDDTPTQTNETKSNKNKTKGTTKETTTNKLDNETENNGNNDIETDTMNGNTNKQTTKQVKKDPQRWKRPHSGTPLSPSNLPPPVGKESSPTATKPGIKILPLRDISRPDGQSPRSSLVETGAPSTAESSPLEGIDMKLIDSCIPDLTTPSDHMSIEEMEFDDTVYYAPGSYFDTKTSYQLTYDQIPSAAPSMESMEMTSQM</sequence>
<feature type="compositionally biased region" description="Polar residues" evidence="4">
    <location>
        <begin position="587"/>
        <end position="603"/>
    </location>
</feature>
<dbReference type="EMBL" id="CAIIXF020000002">
    <property type="protein sequence ID" value="CAH1778167.1"/>
    <property type="molecule type" value="Genomic_DNA"/>
</dbReference>
<dbReference type="InterPro" id="IPR000859">
    <property type="entry name" value="CUB_dom"/>
</dbReference>
<feature type="region of interest" description="Disordered" evidence="4">
    <location>
        <begin position="389"/>
        <end position="604"/>
    </location>
</feature>
<keyword evidence="7" id="KW-1185">Reference proteome</keyword>
<keyword evidence="1" id="KW-0677">Repeat</keyword>
<dbReference type="PANTHER" id="PTHR16311:SF3">
    <property type="entry name" value="THROMBOSPONDIN TYPE-1 DOMAIN-CONTAINING PROTEIN 1"/>
    <property type="match status" value="1"/>
</dbReference>
<dbReference type="PROSITE" id="PS01180">
    <property type="entry name" value="CUB"/>
    <property type="match status" value="1"/>
</dbReference>
<comment type="caution">
    <text evidence="6">The sequence shown here is derived from an EMBL/GenBank/DDBJ whole genome shotgun (WGS) entry which is preliminary data.</text>
</comment>
<dbReference type="PROSITE" id="PS50092">
    <property type="entry name" value="TSP1"/>
    <property type="match status" value="1"/>
</dbReference>
<dbReference type="SMART" id="SM00209">
    <property type="entry name" value="TSP1"/>
    <property type="match status" value="1"/>
</dbReference>
<feature type="transmembrane region" description="Helical" evidence="5">
    <location>
        <begin position="263"/>
        <end position="288"/>
    </location>
</feature>